<keyword evidence="1" id="KW-0732">Signal</keyword>
<accession>A0ABV8TJG7</accession>
<evidence type="ECO:0000313" key="2">
    <source>
        <dbReference type="EMBL" id="MFC4330771.1"/>
    </source>
</evidence>
<dbReference type="EMBL" id="JBHSDP010000024">
    <property type="protein sequence ID" value="MFC4330771.1"/>
    <property type="molecule type" value="Genomic_DNA"/>
</dbReference>
<dbReference type="RefSeq" id="WP_381741801.1">
    <property type="nucleotide sequence ID" value="NZ_JBHSDP010000024.1"/>
</dbReference>
<feature type="chain" id="PRO_5045220063" evidence="1">
    <location>
        <begin position="21"/>
        <end position="663"/>
    </location>
</feature>
<keyword evidence="3" id="KW-1185">Reference proteome</keyword>
<dbReference type="Proteomes" id="UP001595824">
    <property type="component" value="Unassembled WGS sequence"/>
</dbReference>
<proteinExistence type="predicted"/>
<name>A0ABV8TJG7_9ACTN</name>
<reference evidence="3" key="1">
    <citation type="journal article" date="2019" name="Int. J. Syst. Evol. Microbiol.">
        <title>The Global Catalogue of Microorganisms (GCM) 10K type strain sequencing project: providing services to taxonomists for standard genome sequencing and annotation.</title>
        <authorList>
            <consortium name="The Broad Institute Genomics Platform"/>
            <consortium name="The Broad Institute Genome Sequencing Center for Infectious Disease"/>
            <person name="Wu L."/>
            <person name="Ma J."/>
        </authorList>
    </citation>
    <scope>NUCLEOTIDE SEQUENCE [LARGE SCALE GENOMIC DNA]</scope>
    <source>
        <strain evidence="3">PCU 347</strain>
    </source>
</reference>
<protein>
    <submittedName>
        <fullName evidence="2">Uncharacterized protein</fullName>
    </submittedName>
</protein>
<comment type="caution">
    <text evidence="2">The sequence shown here is derived from an EMBL/GenBank/DDBJ whole genome shotgun (WGS) entry which is preliminary data.</text>
</comment>
<gene>
    <name evidence="2" type="ORF">ACFPC0_23890</name>
</gene>
<evidence type="ECO:0000256" key="1">
    <source>
        <dbReference type="SAM" id="SignalP"/>
    </source>
</evidence>
<evidence type="ECO:0000313" key="3">
    <source>
        <dbReference type="Proteomes" id="UP001595824"/>
    </source>
</evidence>
<sequence length="663" mass="69407">MGVCALAAAGGLLTVPSSSAATAPPAVFTGGTAAAKPCQVTLPGGLRATVTGNAGQRTARLTDPARVKESVTTYWSDGHQYLMPATAADGGAAHPGPAAYDVTALADRTCGQAAARPAAQTATRKGTGRAYKMVRLTIDTRDETSGPATSGNLLLTNLDDNTFVRRTYIITHGVVRAVVPAGHYAALFEHWKGTSDGLTYWMTINPEFTVRDGTRVTLDASTATVPVPVPVTPRPAQLVSRSFAVYRGDGSGPGAEHGLWFHQQWPSGVSLTNKIRVNPGAGPVTHGRFSVVSTFDFASPEGTAQPYAYHLAESADRTLTTYPSKADPATLATVRRSYTGTGGDATPALVVGITVPTWAARTREILPAAFQFLPAGTEQTEYYSALPDTAWAQEYADTARGTALASGWSVYRAGRNPDETFGAGAPHPNGPLATRVGTVYCGACADATSLRFALLPAGDNTPGHEGVYERQSSDSVTLKRDGALYATGESGLSQVSVPVPAGRARYELRLANRSTGADGRLSPGTDTTWTFTADPGHGRTLPDDMLCPAEGNACGALPLLYAYTNTDADLMNRLTPGRHTLSLDVGRQQYATPGVVTGAEMSVSYDDGAHWQKLRTRGGAGRFTADCTVPSTASGHTVSLRLAAWDSTGSRVDQELPGAYQVP</sequence>
<feature type="signal peptide" evidence="1">
    <location>
        <begin position="1"/>
        <end position="20"/>
    </location>
</feature>
<organism evidence="2 3">
    <name type="scientific">Streptomyces andamanensis</name>
    <dbReference type="NCBI Taxonomy" id="1565035"/>
    <lineage>
        <taxon>Bacteria</taxon>
        <taxon>Bacillati</taxon>
        <taxon>Actinomycetota</taxon>
        <taxon>Actinomycetes</taxon>
        <taxon>Kitasatosporales</taxon>
        <taxon>Streptomycetaceae</taxon>
        <taxon>Streptomyces</taxon>
    </lineage>
</organism>